<dbReference type="AlphaFoldDB" id="A0A9P6AY21"/>
<name>A0A9P6AY21_9AGAM</name>
<protein>
    <submittedName>
        <fullName evidence="2">Uncharacterized protein</fullName>
    </submittedName>
</protein>
<gene>
    <name evidence="2" type="ORF">BS47DRAFT_1362186</name>
</gene>
<dbReference type="EMBL" id="MU128968">
    <property type="protein sequence ID" value="KAF9513812.1"/>
    <property type="molecule type" value="Genomic_DNA"/>
</dbReference>
<feature type="compositionally biased region" description="Basic and acidic residues" evidence="1">
    <location>
        <begin position="140"/>
        <end position="149"/>
    </location>
</feature>
<organism evidence="2 3">
    <name type="scientific">Hydnum rufescens UP504</name>
    <dbReference type="NCBI Taxonomy" id="1448309"/>
    <lineage>
        <taxon>Eukaryota</taxon>
        <taxon>Fungi</taxon>
        <taxon>Dikarya</taxon>
        <taxon>Basidiomycota</taxon>
        <taxon>Agaricomycotina</taxon>
        <taxon>Agaricomycetes</taxon>
        <taxon>Cantharellales</taxon>
        <taxon>Hydnaceae</taxon>
        <taxon>Hydnum</taxon>
    </lineage>
</organism>
<evidence type="ECO:0000313" key="3">
    <source>
        <dbReference type="Proteomes" id="UP000886523"/>
    </source>
</evidence>
<proteinExistence type="predicted"/>
<feature type="region of interest" description="Disordered" evidence="1">
    <location>
        <begin position="1"/>
        <end position="63"/>
    </location>
</feature>
<keyword evidence="3" id="KW-1185">Reference proteome</keyword>
<feature type="compositionally biased region" description="Polar residues" evidence="1">
    <location>
        <begin position="18"/>
        <end position="43"/>
    </location>
</feature>
<evidence type="ECO:0000256" key="1">
    <source>
        <dbReference type="SAM" id="MobiDB-lite"/>
    </source>
</evidence>
<feature type="compositionally biased region" description="Basic and acidic residues" evidence="1">
    <location>
        <begin position="1"/>
        <end position="10"/>
    </location>
</feature>
<feature type="region of interest" description="Disordered" evidence="1">
    <location>
        <begin position="121"/>
        <end position="149"/>
    </location>
</feature>
<comment type="caution">
    <text evidence="2">The sequence shown here is derived from an EMBL/GenBank/DDBJ whole genome shotgun (WGS) entry which is preliminary data.</text>
</comment>
<dbReference type="Proteomes" id="UP000886523">
    <property type="component" value="Unassembled WGS sequence"/>
</dbReference>
<evidence type="ECO:0000313" key="2">
    <source>
        <dbReference type="EMBL" id="KAF9513812.1"/>
    </source>
</evidence>
<reference evidence="2" key="1">
    <citation type="journal article" date="2020" name="Nat. Commun.">
        <title>Large-scale genome sequencing of mycorrhizal fungi provides insights into the early evolution of symbiotic traits.</title>
        <authorList>
            <person name="Miyauchi S."/>
            <person name="Kiss E."/>
            <person name="Kuo A."/>
            <person name="Drula E."/>
            <person name="Kohler A."/>
            <person name="Sanchez-Garcia M."/>
            <person name="Morin E."/>
            <person name="Andreopoulos B."/>
            <person name="Barry K.W."/>
            <person name="Bonito G."/>
            <person name="Buee M."/>
            <person name="Carver A."/>
            <person name="Chen C."/>
            <person name="Cichocki N."/>
            <person name="Clum A."/>
            <person name="Culley D."/>
            <person name="Crous P.W."/>
            <person name="Fauchery L."/>
            <person name="Girlanda M."/>
            <person name="Hayes R.D."/>
            <person name="Keri Z."/>
            <person name="LaButti K."/>
            <person name="Lipzen A."/>
            <person name="Lombard V."/>
            <person name="Magnuson J."/>
            <person name="Maillard F."/>
            <person name="Murat C."/>
            <person name="Nolan M."/>
            <person name="Ohm R.A."/>
            <person name="Pangilinan J."/>
            <person name="Pereira M.F."/>
            <person name="Perotto S."/>
            <person name="Peter M."/>
            <person name="Pfister S."/>
            <person name="Riley R."/>
            <person name="Sitrit Y."/>
            <person name="Stielow J.B."/>
            <person name="Szollosi G."/>
            <person name="Zifcakova L."/>
            <person name="Stursova M."/>
            <person name="Spatafora J.W."/>
            <person name="Tedersoo L."/>
            <person name="Vaario L.M."/>
            <person name="Yamada A."/>
            <person name="Yan M."/>
            <person name="Wang P."/>
            <person name="Xu J."/>
            <person name="Bruns T."/>
            <person name="Baldrian P."/>
            <person name="Vilgalys R."/>
            <person name="Dunand C."/>
            <person name="Henrissat B."/>
            <person name="Grigoriev I.V."/>
            <person name="Hibbett D."/>
            <person name="Nagy L.G."/>
            <person name="Martin F.M."/>
        </authorList>
    </citation>
    <scope>NUCLEOTIDE SEQUENCE</scope>
    <source>
        <strain evidence="2">UP504</strain>
    </source>
</reference>
<accession>A0A9P6AY21</accession>
<sequence length="149" mass="15898">MPVRVRDDRNNVNARASISVSGKETSQGVGAPESNAQDVPKTQQDSHDDVCDGSAEDLNSTHLLPPRIIASENPLQMGPPPPRCFCGRAGGRATVEEGRNRIRSEACARNVEERGDLLRAAAGIHSTARRSSSQQPAELPAKDSHPTPS</sequence>